<keyword evidence="5" id="KW-1185">Reference proteome</keyword>
<feature type="domain" description="Glycosyltransferase 2-like" evidence="3">
    <location>
        <begin position="377"/>
        <end position="583"/>
    </location>
</feature>
<sequence length="761" mass="85484">MSAEDLALESTAALKEKEGAPAGPITKTKRTWWGGKKTVTIEPVGRDVEAGPEPRRAMLLAPFYNGLAVGLSVFFVGSGVNVLLREIKLDGNYTRLALCALLPLSFCVSWFFTLQIVQNISMCIGPVGQYHKNSKYYSANPPKPNKLVDNNLPHITIQMPVYKESLETVLTPSIESLKKAMQTYARQGGTSTIFVNDDGLRLLNIEDRDARILFYANHGIGWVARPKHDDSADGFKRAGRFKKASNMNYGLLLSLKAEKHLADLLARERARPSTEQITSSSHGEVRYGMQYRNHDGEDQGGINPGQGQRVRAHTGSGSGSESVSGSGSGSQLDDPESQFDDREEQALQMAIDEVYEASGRRFRPWAANGRACRLGEIVLIVDSDTVVPEDCLRDAAREMAECPTVAIIQHESDVMQVAHHYFENGIAYFTRRINKCISLSAANGEVAPFVGHNAFLRWKALQDAAFVDPADGQEKIWSESNVSEDFDMALRLQMRGYIIRWATYSKGGFKEGVSLTVDDELNRWQKYAYGCNELLFNPFVQWLRKGPIAHQIHRFMWSSAPLHYKFSMMAYMFSYYGIAGAITISILNYVLLGFQFPVDGFYQHSFEVWLATTVVFFGSGNVGYTLLEYRLGQRSLFGSLIQNVTWIPFFFFFFGGLSIPVSQAILAHCFSYNMTWGATKKEVERSNFFKEIPKIFKRFWFSWLVAWILVFIIIILSIPAVPIQWRIDGSAWAVIFPLAVVAGGHILFPIVLNPWLMVFSY</sequence>
<feature type="region of interest" description="Disordered" evidence="1">
    <location>
        <begin position="291"/>
        <end position="342"/>
    </location>
</feature>
<dbReference type="InterPro" id="IPR001173">
    <property type="entry name" value="Glyco_trans_2-like"/>
</dbReference>
<dbReference type="PANTHER" id="PTHR35408">
    <property type="entry name" value="CHROMOSOME 15, WHOLE GENOME SHOTGUN SEQUENCE"/>
    <property type="match status" value="1"/>
</dbReference>
<evidence type="ECO:0000256" key="2">
    <source>
        <dbReference type="SAM" id="Phobius"/>
    </source>
</evidence>
<dbReference type="STRING" id="1077348.A0A2G8S0I9"/>
<feature type="compositionally biased region" description="Acidic residues" evidence="1">
    <location>
        <begin position="333"/>
        <end position="342"/>
    </location>
</feature>
<keyword evidence="2" id="KW-0472">Membrane</keyword>
<accession>A0A2G8S0I9</accession>
<dbReference type="Pfam" id="PF13632">
    <property type="entry name" value="Glyco_trans_2_3"/>
    <property type="match status" value="1"/>
</dbReference>
<feature type="transmembrane region" description="Helical" evidence="2">
    <location>
        <begin position="731"/>
        <end position="752"/>
    </location>
</feature>
<proteinExistence type="predicted"/>
<feature type="transmembrane region" description="Helical" evidence="2">
    <location>
        <begin position="606"/>
        <end position="627"/>
    </location>
</feature>
<protein>
    <recommendedName>
        <fullName evidence="3">Glycosyltransferase 2-like domain-containing protein</fullName>
    </recommendedName>
</protein>
<gene>
    <name evidence="4" type="ORF">GSI_10433</name>
</gene>
<keyword evidence="2" id="KW-0812">Transmembrane</keyword>
<comment type="caution">
    <text evidence="4">The sequence shown here is derived from an EMBL/GenBank/DDBJ whole genome shotgun (WGS) entry which is preliminary data.</text>
</comment>
<dbReference type="Gene3D" id="3.90.550.10">
    <property type="entry name" value="Spore Coat Polysaccharide Biosynthesis Protein SpsA, Chain A"/>
    <property type="match status" value="1"/>
</dbReference>
<evidence type="ECO:0000313" key="4">
    <source>
        <dbReference type="EMBL" id="PIL27286.1"/>
    </source>
</evidence>
<dbReference type="Proteomes" id="UP000230002">
    <property type="component" value="Unassembled WGS sequence"/>
</dbReference>
<feature type="transmembrane region" description="Helical" evidence="2">
    <location>
        <begin position="700"/>
        <end position="725"/>
    </location>
</feature>
<dbReference type="AlphaFoldDB" id="A0A2G8S0I9"/>
<dbReference type="SUPFAM" id="SSF53448">
    <property type="entry name" value="Nucleotide-diphospho-sugar transferases"/>
    <property type="match status" value="1"/>
</dbReference>
<evidence type="ECO:0000313" key="5">
    <source>
        <dbReference type="Proteomes" id="UP000230002"/>
    </source>
</evidence>
<dbReference type="OrthoDB" id="38531at2759"/>
<reference evidence="4 5" key="1">
    <citation type="journal article" date="2015" name="Sci. Rep.">
        <title>Chromosome-level genome map provides insights into diverse defense mechanisms in the medicinal fungus Ganoderma sinense.</title>
        <authorList>
            <person name="Zhu Y."/>
            <person name="Xu J."/>
            <person name="Sun C."/>
            <person name="Zhou S."/>
            <person name="Xu H."/>
            <person name="Nelson D.R."/>
            <person name="Qian J."/>
            <person name="Song J."/>
            <person name="Luo H."/>
            <person name="Xiang L."/>
            <person name="Li Y."/>
            <person name="Xu Z."/>
            <person name="Ji A."/>
            <person name="Wang L."/>
            <person name="Lu S."/>
            <person name="Hayward A."/>
            <person name="Sun W."/>
            <person name="Li X."/>
            <person name="Schwartz D.C."/>
            <person name="Wang Y."/>
            <person name="Chen S."/>
        </authorList>
    </citation>
    <scope>NUCLEOTIDE SEQUENCE [LARGE SCALE GENOMIC DNA]</scope>
    <source>
        <strain evidence="4 5">ZZ0214-1</strain>
    </source>
</reference>
<dbReference type="InterPro" id="IPR029044">
    <property type="entry name" value="Nucleotide-diphossugar_trans"/>
</dbReference>
<name>A0A2G8S0I9_9APHY</name>
<feature type="transmembrane region" description="Helical" evidence="2">
    <location>
        <begin position="63"/>
        <end position="84"/>
    </location>
</feature>
<dbReference type="PANTHER" id="PTHR35408:SF3">
    <property type="entry name" value="GLYCOSYLTRANSFERASE 2-LIKE DOMAIN-CONTAINING PROTEIN"/>
    <property type="match status" value="1"/>
</dbReference>
<feature type="transmembrane region" description="Helical" evidence="2">
    <location>
        <begin position="647"/>
        <end position="670"/>
    </location>
</feature>
<feature type="transmembrane region" description="Helical" evidence="2">
    <location>
        <begin position="573"/>
        <end position="594"/>
    </location>
</feature>
<feature type="transmembrane region" description="Helical" evidence="2">
    <location>
        <begin position="96"/>
        <end position="117"/>
    </location>
</feature>
<organism evidence="4 5">
    <name type="scientific">Ganoderma sinense ZZ0214-1</name>
    <dbReference type="NCBI Taxonomy" id="1077348"/>
    <lineage>
        <taxon>Eukaryota</taxon>
        <taxon>Fungi</taxon>
        <taxon>Dikarya</taxon>
        <taxon>Basidiomycota</taxon>
        <taxon>Agaricomycotina</taxon>
        <taxon>Agaricomycetes</taxon>
        <taxon>Polyporales</taxon>
        <taxon>Polyporaceae</taxon>
        <taxon>Ganoderma</taxon>
    </lineage>
</organism>
<dbReference type="EMBL" id="AYKW01000034">
    <property type="protein sequence ID" value="PIL27286.1"/>
    <property type="molecule type" value="Genomic_DNA"/>
</dbReference>
<keyword evidence="2" id="KW-1133">Transmembrane helix</keyword>
<evidence type="ECO:0000256" key="1">
    <source>
        <dbReference type="SAM" id="MobiDB-lite"/>
    </source>
</evidence>
<evidence type="ECO:0000259" key="3">
    <source>
        <dbReference type="Pfam" id="PF13632"/>
    </source>
</evidence>